<reference evidence="3 4" key="1">
    <citation type="submission" date="2024-10" db="EMBL/GenBank/DDBJ databases">
        <authorList>
            <person name="Kim D."/>
        </authorList>
    </citation>
    <scope>NUCLEOTIDE SEQUENCE [LARGE SCALE GENOMIC DNA]</scope>
    <source>
        <strain evidence="3">BH-2024</strain>
    </source>
</reference>
<dbReference type="EMBL" id="JBICBT010000173">
    <property type="protein sequence ID" value="KAL3121903.1"/>
    <property type="molecule type" value="Genomic_DNA"/>
</dbReference>
<gene>
    <name evidence="3" type="ORF">niasHT_000131</name>
</gene>
<keyword evidence="2" id="KW-0812">Transmembrane</keyword>
<sequence length="269" mass="31043">MDRRHQSADHSDSIKRQLIKECAEMEEQISQLYERRIKQEKQLAEKDEIIKRLESDLCFEKAQLDQAKTELDQAKTDLRQKDEEIVLLKRKVVELQRVPMKCLVSSVADVSLSALPSSSSVQFPSVQQNIFADYELQPNSLVEHYNSRLTEAEQDIVTIFNQFGREQAEADQTIKQLEERIMEKEAEAKCRICLKHELEDTAGETNVNTKTYRHIGTQTTEVRAPNSWTFVILMIVLFGTFSVCCIILYQIRTIQNAVTLHYIRGPPPA</sequence>
<dbReference type="Proteomes" id="UP001620626">
    <property type="component" value="Unassembled WGS sequence"/>
</dbReference>
<evidence type="ECO:0000313" key="3">
    <source>
        <dbReference type="EMBL" id="KAL3121903.1"/>
    </source>
</evidence>
<evidence type="ECO:0000256" key="2">
    <source>
        <dbReference type="SAM" id="Phobius"/>
    </source>
</evidence>
<organism evidence="3 4">
    <name type="scientific">Heterodera trifolii</name>
    <dbReference type="NCBI Taxonomy" id="157864"/>
    <lineage>
        <taxon>Eukaryota</taxon>
        <taxon>Metazoa</taxon>
        <taxon>Ecdysozoa</taxon>
        <taxon>Nematoda</taxon>
        <taxon>Chromadorea</taxon>
        <taxon>Rhabditida</taxon>
        <taxon>Tylenchina</taxon>
        <taxon>Tylenchomorpha</taxon>
        <taxon>Tylenchoidea</taxon>
        <taxon>Heteroderidae</taxon>
        <taxon>Heteroderinae</taxon>
        <taxon>Heterodera</taxon>
    </lineage>
</organism>
<evidence type="ECO:0000256" key="1">
    <source>
        <dbReference type="SAM" id="Coils"/>
    </source>
</evidence>
<protein>
    <submittedName>
        <fullName evidence="3">Uncharacterized protein</fullName>
    </submittedName>
</protein>
<keyword evidence="2" id="KW-1133">Transmembrane helix</keyword>
<keyword evidence="4" id="KW-1185">Reference proteome</keyword>
<feature type="transmembrane region" description="Helical" evidence="2">
    <location>
        <begin position="228"/>
        <end position="249"/>
    </location>
</feature>
<comment type="caution">
    <text evidence="3">The sequence shown here is derived from an EMBL/GenBank/DDBJ whole genome shotgun (WGS) entry which is preliminary data.</text>
</comment>
<feature type="coiled-coil region" evidence="1">
    <location>
        <begin position="15"/>
        <end position="98"/>
    </location>
</feature>
<proteinExistence type="predicted"/>
<dbReference type="AlphaFoldDB" id="A0ABD2M3L5"/>
<accession>A0ABD2M3L5</accession>
<evidence type="ECO:0000313" key="4">
    <source>
        <dbReference type="Proteomes" id="UP001620626"/>
    </source>
</evidence>
<name>A0ABD2M3L5_9BILA</name>
<feature type="coiled-coil region" evidence="1">
    <location>
        <begin position="160"/>
        <end position="187"/>
    </location>
</feature>
<keyword evidence="2" id="KW-0472">Membrane</keyword>
<keyword evidence="1" id="KW-0175">Coiled coil</keyword>